<dbReference type="InterPro" id="IPR021727">
    <property type="entry name" value="DUF3299"/>
</dbReference>
<evidence type="ECO:0000313" key="2">
    <source>
        <dbReference type="EMBL" id="EAW30176.1"/>
    </source>
</evidence>
<gene>
    <name evidence="2" type="ORF">GP2143_11402</name>
</gene>
<protein>
    <recommendedName>
        <fullName evidence="4">Lipoprotein</fullName>
    </recommendedName>
</protein>
<evidence type="ECO:0000313" key="3">
    <source>
        <dbReference type="Proteomes" id="UP000004931"/>
    </source>
</evidence>
<feature type="region of interest" description="Disordered" evidence="1">
    <location>
        <begin position="1"/>
        <end position="25"/>
    </location>
</feature>
<dbReference type="Pfam" id="PF11736">
    <property type="entry name" value="DUF3299"/>
    <property type="match status" value="1"/>
</dbReference>
<dbReference type="STRING" id="247633.GP2143_11402"/>
<sequence length="181" mass="19852">MAPAASASAAANKPAKPDKFKTIEWPDLMPQQDLDALLDPPEYLADIEDGSPEDQISSQISSSIAAAKDDRYQQALVSTSIRPEMNGQAIRIPGFIVPLEFSGDQMITEFFIVPFFGACIHVPPPPPNQIIHVKYPEGFKLEALYNPLWLSGVLTTILIENDMAAAAYSMEVHLMEDYSEG</sequence>
<proteinExistence type="predicted"/>
<feature type="compositionally biased region" description="Basic and acidic residues" evidence="1">
    <location>
        <begin position="15"/>
        <end position="24"/>
    </location>
</feature>
<dbReference type="Gene3D" id="2.40.50.870">
    <property type="entry name" value="Protein of unknown function (DUF3299)"/>
    <property type="match status" value="1"/>
</dbReference>
<dbReference type="EMBL" id="AAVT01000010">
    <property type="protein sequence ID" value="EAW30176.1"/>
    <property type="molecule type" value="Genomic_DNA"/>
</dbReference>
<feature type="compositionally biased region" description="Low complexity" evidence="1">
    <location>
        <begin position="1"/>
        <end position="14"/>
    </location>
</feature>
<organism evidence="2 3">
    <name type="scientific">marine gamma proteobacterium HTCC2143</name>
    <dbReference type="NCBI Taxonomy" id="247633"/>
    <lineage>
        <taxon>Bacteria</taxon>
        <taxon>Pseudomonadati</taxon>
        <taxon>Pseudomonadota</taxon>
        <taxon>Gammaproteobacteria</taxon>
        <taxon>Cellvibrionales</taxon>
        <taxon>Spongiibacteraceae</taxon>
        <taxon>BD1-7 clade</taxon>
    </lineage>
</organism>
<evidence type="ECO:0000256" key="1">
    <source>
        <dbReference type="SAM" id="MobiDB-lite"/>
    </source>
</evidence>
<comment type="caution">
    <text evidence="2">The sequence shown here is derived from an EMBL/GenBank/DDBJ whole genome shotgun (WGS) entry which is preliminary data.</text>
</comment>
<reference evidence="2 3" key="1">
    <citation type="journal article" date="2010" name="J. Bacteriol.">
        <title>Genome sequence of the oligotrophic marine Gammaproteobacterium HTCC2143, isolated from the Oregon Coast.</title>
        <authorList>
            <person name="Oh H.M."/>
            <person name="Kang I."/>
            <person name="Ferriera S."/>
            <person name="Giovannoni S.J."/>
            <person name="Cho J.C."/>
        </authorList>
    </citation>
    <scope>NUCLEOTIDE SEQUENCE [LARGE SCALE GENOMIC DNA]</scope>
    <source>
        <strain evidence="2 3">HTCC2143</strain>
    </source>
</reference>
<keyword evidence="3" id="KW-1185">Reference proteome</keyword>
<dbReference type="OrthoDB" id="9784998at2"/>
<name>A0YGF0_9GAMM</name>
<dbReference type="AlphaFoldDB" id="A0YGF0"/>
<dbReference type="Proteomes" id="UP000004931">
    <property type="component" value="Unassembled WGS sequence"/>
</dbReference>
<accession>A0YGF0</accession>
<dbReference type="eggNOG" id="COG3495">
    <property type="taxonomic scope" value="Bacteria"/>
</dbReference>
<evidence type="ECO:0008006" key="4">
    <source>
        <dbReference type="Google" id="ProtNLM"/>
    </source>
</evidence>